<dbReference type="AlphaFoldDB" id="A0AAE0U901"/>
<feature type="region of interest" description="Disordered" evidence="2">
    <location>
        <begin position="375"/>
        <end position="424"/>
    </location>
</feature>
<evidence type="ECO:0000313" key="5">
    <source>
        <dbReference type="Proteomes" id="UP001281003"/>
    </source>
</evidence>
<accession>A0AAE0U901</accession>
<feature type="compositionally biased region" description="Polar residues" evidence="2">
    <location>
        <begin position="298"/>
        <end position="314"/>
    </location>
</feature>
<dbReference type="GO" id="GO:0006338">
    <property type="term" value="P:chromatin remodeling"/>
    <property type="evidence" value="ECO:0007669"/>
    <property type="project" value="UniProtKB-ARBA"/>
</dbReference>
<evidence type="ECO:0000313" key="4">
    <source>
        <dbReference type="EMBL" id="KAK3395436.1"/>
    </source>
</evidence>
<dbReference type="CDD" id="cd00024">
    <property type="entry name" value="CD_CSD"/>
    <property type="match status" value="1"/>
</dbReference>
<dbReference type="SMART" id="SM00298">
    <property type="entry name" value="CHROMO"/>
    <property type="match status" value="1"/>
</dbReference>
<dbReference type="EMBL" id="JAUTDP010000010">
    <property type="protein sequence ID" value="KAK3395436.1"/>
    <property type="molecule type" value="Genomic_DNA"/>
</dbReference>
<dbReference type="PROSITE" id="PS50013">
    <property type="entry name" value="CHROMO_2"/>
    <property type="match status" value="1"/>
</dbReference>
<dbReference type="Proteomes" id="UP001281003">
    <property type="component" value="Unassembled WGS sequence"/>
</dbReference>
<dbReference type="SUPFAM" id="SSF54160">
    <property type="entry name" value="Chromo domain-like"/>
    <property type="match status" value="1"/>
</dbReference>
<feature type="region of interest" description="Disordered" evidence="2">
    <location>
        <begin position="108"/>
        <end position="155"/>
    </location>
</feature>
<feature type="compositionally biased region" description="Basic residues" evidence="2">
    <location>
        <begin position="132"/>
        <end position="141"/>
    </location>
</feature>
<proteinExistence type="predicted"/>
<evidence type="ECO:0000259" key="3">
    <source>
        <dbReference type="PROSITE" id="PS50013"/>
    </source>
</evidence>
<organism evidence="4 5">
    <name type="scientific">Sordaria brevicollis</name>
    <dbReference type="NCBI Taxonomy" id="83679"/>
    <lineage>
        <taxon>Eukaryota</taxon>
        <taxon>Fungi</taxon>
        <taxon>Dikarya</taxon>
        <taxon>Ascomycota</taxon>
        <taxon>Pezizomycotina</taxon>
        <taxon>Sordariomycetes</taxon>
        <taxon>Sordariomycetidae</taxon>
        <taxon>Sordariales</taxon>
        <taxon>Sordariaceae</taxon>
        <taxon>Sordaria</taxon>
    </lineage>
</organism>
<feature type="compositionally biased region" description="Acidic residues" evidence="2">
    <location>
        <begin position="212"/>
        <end position="224"/>
    </location>
</feature>
<keyword evidence="5" id="KW-1185">Reference proteome</keyword>
<feature type="domain" description="Chromo" evidence="3">
    <location>
        <begin position="424"/>
        <end position="488"/>
    </location>
</feature>
<feature type="region of interest" description="Disordered" evidence="2">
    <location>
        <begin position="523"/>
        <end position="562"/>
    </location>
</feature>
<comment type="caution">
    <text evidence="4">The sequence shown here is derived from an EMBL/GenBank/DDBJ whole genome shotgun (WGS) entry which is preliminary data.</text>
</comment>
<dbReference type="InterPro" id="IPR016197">
    <property type="entry name" value="Chromo-like_dom_sf"/>
</dbReference>
<feature type="compositionally biased region" description="Polar residues" evidence="2">
    <location>
        <begin position="241"/>
        <end position="251"/>
    </location>
</feature>
<feature type="compositionally biased region" description="Acidic residues" evidence="2">
    <location>
        <begin position="533"/>
        <end position="543"/>
    </location>
</feature>
<dbReference type="InterPro" id="IPR023780">
    <property type="entry name" value="Chromo_domain"/>
</dbReference>
<feature type="compositionally biased region" description="Basic and acidic residues" evidence="2">
    <location>
        <begin position="108"/>
        <end position="126"/>
    </location>
</feature>
<feature type="compositionally biased region" description="Polar residues" evidence="2">
    <location>
        <begin position="330"/>
        <end position="342"/>
    </location>
</feature>
<evidence type="ECO:0000256" key="2">
    <source>
        <dbReference type="SAM" id="MobiDB-lite"/>
    </source>
</evidence>
<dbReference type="Pfam" id="PF00385">
    <property type="entry name" value="Chromo"/>
    <property type="match status" value="1"/>
</dbReference>
<sequence>MADKPVTGRPKTTIEIPLPSIKKYTRGSGPPPPPITLAPPRDSTAYIIDQFVLPAPKDLKPDSRRRIFYHVGFTDIPSARLLVPCDEVLDYVSPRELEEYEYEALEIKESEKAVEAEQKRKDKGKDQTQAPAKRKPGRPPKARLNDTALDVPKEPVISVQEGNVLLAKQEAVAGPSLATPQKRKRPEVPRFDDSDEAAIQLQLQNESAVASEIEDSGTDLDGYDSADPLSGDLDAPIPSYSRASTSVSAQQPVPGPSKPTVVNLGLTSTAPARPASSVASTPAKIHPMFARSIEAGRSSVSVHGSQKGKSQNGVGHSLGFGGKDQETNRRASSSRDGTSQFKAVSKTAIHPPPIPSQPKPIAFTPLTVPIAIPKPIVTSDSLSKQNEASSSSSKKRRKDEQEQKSNKKSKKKKQSQIEEPSGSWQVKELLDDEWAVDNGVKVHRYLVLWEGDWPPDQNPTWEPEENIEDQSLIKKYLKKKQAGAIKPPKKTQRSMLSYFSSQPQYSSVAEAFEGDIDELQPEAAAAAVAHDSDSDDGGDELLVTEEPVAKSQKNGGKGRISSFTSFDSKLEEYQKSFSG</sequence>
<dbReference type="InterPro" id="IPR000953">
    <property type="entry name" value="Chromo/chromo_shadow_dom"/>
</dbReference>
<dbReference type="Gene3D" id="2.40.50.40">
    <property type="match status" value="1"/>
</dbReference>
<comment type="subunit">
    <text evidence="1">Component of the NuA4 histone acetyltransferase complex.</text>
</comment>
<reference evidence="4" key="1">
    <citation type="journal article" date="2023" name="Mol. Phylogenet. Evol.">
        <title>Genome-scale phylogeny and comparative genomics of the fungal order Sordariales.</title>
        <authorList>
            <person name="Hensen N."/>
            <person name="Bonometti L."/>
            <person name="Westerberg I."/>
            <person name="Brannstrom I.O."/>
            <person name="Guillou S."/>
            <person name="Cros-Aarteil S."/>
            <person name="Calhoun S."/>
            <person name="Haridas S."/>
            <person name="Kuo A."/>
            <person name="Mondo S."/>
            <person name="Pangilinan J."/>
            <person name="Riley R."/>
            <person name="LaButti K."/>
            <person name="Andreopoulos B."/>
            <person name="Lipzen A."/>
            <person name="Chen C."/>
            <person name="Yan M."/>
            <person name="Daum C."/>
            <person name="Ng V."/>
            <person name="Clum A."/>
            <person name="Steindorff A."/>
            <person name="Ohm R.A."/>
            <person name="Martin F."/>
            <person name="Silar P."/>
            <person name="Natvig D.O."/>
            <person name="Lalanne C."/>
            <person name="Gautier V."/>
            <person name="Ament-Velasquez S.L."/>
            <person name="Kruys A."/>
            <person name="Hutchinson M.I."/>
            <person name="Powell A.J."/>
            <person name="Barry K."/>
            <person name="Miller A.N."/>
            <person name="Grigoriev I.V."/>
            <person name="Debuchy R."/>
            <person name="Gladieux P."/>
            <person name="Hiltunen Thoren M."/>
            <person name="Johannesson H."/>
        </authorList>
    </citation>
    <scope>NUCLEOTIDE SEQUENCE</scope>
    <source>
        <strain evidence="4">FGSC 1904</strain>
    </source>
</reference>
<protein>
    <recommendedName>
        <fullName evidence="3">Chromo domain-containing protein</fullName>
    </recommendedName>
</protein>
<feature type="region of interest" description="Disordered" evidence="2">
    <location>
        <begin position="171"/>
        <end position="362"/>
    </location>
</feature>
<feature type="compositionally biased region" description="Polar residues" evidence="2">
    <location>
        <begin position="378"/>
        <end position="388"/>
    </location>
</feature>
<gene>
    <name evidence="4" type="ORF">B0T20DRAFT_418773</name>
</gene>
<reference evidence="4" key="2">
    <citation type="submission" date="2023-07" db="EMBL/GenBank/DDBJ databases">
        <authorList>
            <consortium name="Lawrence Berkeley National Laboratory"/>
            <person name="Haridas S."/>
            <person name="Hensen N."/>
            <person name="Bonometti L."/>
            <person name="Westerberg I."/>
            <person name="Brannstrom I.O."/>
            <person name="Guillou S."/>
            <person name="Cros-Aarteil S."/>
            <person name="Calhoun S."/>
            <person name="Kuo A."/>
            <person name="Mondo S."/>
            <person name="Pangilinan J."/>
            <person name="Riley R."/>
            <person name="LaButti K."/>
            <person name="Andreopoulos B."/>
            <person name="Lipzen A."/>
            <person name="Chen C."/>
            <person name="Yanf M."/>
            <person name="Daum C."/>
            <person name="Ng V."/>
            <person name="Clum A."/>
            <person name="Steindorff A."/>
            <person name="Ohm R."/>
            <person name="Martin F."/>
            <person name="Silar P."/>
            <person name="Natvig D."/>
            <person name="Lalanne C."/>
            <person name="Gautier V."/>
            <person name="Ament-velasquez S.L."/>
            <person name="Kruys A."/>
            <person name="Hutchinson M.I."/>
            <person name="Powell A.J."/>
            <person name="Barry K."/>
            <person name="Miller A.N."/>
            <person name="Grigoriev I.V."/>
            <person name="Debuchy R."/>
            <person name="Gladieux P."/>
            <person name="Thoren M.H."/>
            <person name="Johannesson H."/>
        </authorList>
    </citation>
    <scope>NUCLEOTIDE SEQUENCE</scope>
    <source>
        <strain evidence="4">FGSC 1904</strain>
    </source>
</reference>
<name>A0AAE0U901_SORBR</name>
<evidence type="ECO:0000256" key="1">
    <source>
        <dbReference type="ARBA" id="ARBA00011353"/>
    </source>
</evidence>
<feature type="region of interest" description="Disordered" evidence="2">
    <location>
        <begin position="18"/>
        <end position="41"/>
    </location>
</feature>